<evidence type="ECO:0000256" key="3">
    <source>
        <dbReference type="ARBA" id="ARBA00010199"/>
    </source>
</evidence>
<evidence type="ECO:0000313" key="16">
    <source>
        <dbReference type="Proteomes" id="UP000433575"/>
    </source>
</evidence>
<feature type="non-terminal residue" evidence="14">
    <location>
        <position position="1"/>
    </location>
</feature>
<dbReference type="RefSeq" id="WP_154240717.1">
    <property type="nucleotide sequence ID" value="NZ_WKPI01000078.1"/>
</dbReference>
<dbReference type="AlphaFoldDB" id="A0A6N7SDZ2"/>
<feature type="transmembrane region" description="Helical" evidence="13">
    <location>
        <begin position="340"/>
        <end position="367"/>
    </location>
</feature>
<feature type="transmembrane region" description="Helical" evidence="13">
    <location>
        <begin position="409"/>
        <end position="428"/>
    </location>
</feature>
<keyword evidence="10" id="KW-0406">Ion transport</keyword>
<comment type="caution">
    <text evidence="14">The sequence shown here is derived from an EMBL/GenBank/DDBJ whole genome shotgun (WGS) entry which is preliminary data.</text>
</comment>
<keyword evidence="17" id="KW-1185">Reference proteome</keyword>
<evidence type="ECO:0000256" key="12">
    <source>
        <dbReference type="ARBA" id="ARBA00031636"/>
    </source>
</evidence>
<evidence type="ECO:0000313" key="17">
    <source>
        <dbReference type="Proteomes" id="UP000480929"/>
    </source>
</evidence>
<evidence type="ECO:0000256" key="11">
    <source>
        <dbReference type="ARBA" id="ARBA00023136"/>
    </source>
</evidence>
<sequence length="475" mass="51939">LNSNILYSSISISSRIFSSYFYNTKSSVDLTQGSIWKQLLLFALPIFVGQLFQNLYNSVDSLVVGNFVGKTALAAVSSTNDISHFLVGFFTGLASGGGVFFAQMFGKKDYQKLSDGIHTTILFAFLFGFVMAGVGYWLSPQLLQLISCPPDVYASALEYLRIYLIGILFTAIYNVGAGILRAVGDSSSPFYYLLISSMTNIVLDLLFVCGFNMGVAGVGWATTLAQLVSVILVLRKMMKTHDVYKLEIRKLRLNQPILAEVLRLGIPAGIQTSITSISNMFVQRYTNGFGSSAMAGIGVAKKVEKFAGLSCSSLGVAITTFIGQNYGADKKKRAVEGIRISVWISVIMVGLTSLALFILAPGIAVIFNRDAEVVAYASAMIRVIMPFYLFNAMYNIFSGVVRGFGKSKSVMLCVILGLVGCRQLWLAVSMSIKSDVFNVYFSYPAGWIGASILVYLYYYFNIRRTVVAEIQHSDA</sequence>
<evidence type="ECO:0000256" key="4">
    <source>
        <dbReference type="ARBA" id="ARBA00020268"/>
    </source>
</evidence>
<dbReference type="PANTHER" id="PTHR43298">
    <property type="entry name" value="MULTIDRUG RESISTANCE PROTEIN NORM-RELATED"/>
    <property type="match status" value="1"/>
</dbReference>
<feature type="transmembrane region" description="Helical" evidence="13">
    <location>
        <begin position="82"/>
        <end position="105"/>
    </location>
</feature>
<evidence type="ECO:0000256" key="2">
    <source>
        <dbReference type="ARBA" id="ARBA00004651"/>
    </source>
</evidence>
<protein>
    <recommendedName>
        <fullName evidence="4">Probable multidrug resistance protein NorM</fullName>
    </recommendedName>
    <alternativeName>
        <fullName evidence="12">Multidrug-efflux transporter</fullName>
    </alternativeName>
</protein>
<evidence type="ECO:0000313" key="14">
    <source>
        <dbReference type="EMBL" id="MSA91506.1"/>
    </source>
</evidence>
<comment type="subcellular location">
    <subcellularLocation>
        <location evidence="2">Cell membrane</location>
        <topology evidence="2">Multi-pass membrane protein</topology>
    </subcellularLocation>
</comment>
<keyword evidence="5" id="KW-0813">Transport</keyword>
<dbReference type="PANTHER" id="PTHR43298:SF2">
    <property type="entry name" value="FMN_FAD EXPORTER YEEO-RELATED"/>
    <property type="match status" value="1"/>
</dbReference>
<evidence type="ECO:0000256" key="1">
    <source>
        <dbReference type="ARBA" id="ARBA00003408"/>
    </source>
</evidence>
<keyword evidence="6" id="KW-0050">Antiport</keyword>
<organism evidence="14 16">
    <name type="scientific">Holdemania massiliensis</name>
    <dbReference type="NCBI Taxonomy" id="1468449"/>
    <lineage>
        <taxon>Bacteria</taxon>
        <taxon>Bacillati</taxon>
        <taxon>Bacillota</taxon>
        <taxon>Erysipelotrichia</taxon>
        <taxon>Erysipelotrichales</taxon>
        <taxon>Erysipelotrichaceae</taxon>
        <taxon>Holdemania</taxon>
    </lineage>
</organism>
<dbReference type="EMBL" id="WKPJ01000070">
    <property type="protein sequence ID" value="MSA91506.1"/>
    <property type="molecule type" value="Genomic_DNA"/>
</dbReference>
<dbReference type="GO" id="GO:0006811">
    <property type="term" value="P:monoatomic ion transport"/>
    <property type="evidence" value="ECO:0007669"/>
    <property type="project" value="UniProtKB-KW"/>
</dbReference>
<feature type="transmembrane region" description="Helical" evidence="13">
    <location>
        <begin position="159"/>
        <end position="183"/>
    </location>
</feature>
<dbReference type="NCBIfam" id="TIGR00797">
    <property type="entry name" value="matE"/>
    <property type="match status" value="1"/>
</dbReference>
<dbReference type="GO" id="GO:0005886">
    <property type="term" value="C:plasma membrane"/>
    <property type="evidence" value="ECO:0007669"/>
    <property type="project" value="UniProtKB-SubCell"/>
</dbReference>
<dbReference type="InterPro" id="IPR050222">
    <property type="entry name" value="MATE_MdtK"/>
</dbReference>
<evidence type="ECO:0000313" key="15">
    <source>
        <dbReference type="EMBL" id="MSC35327.1"/>
    </source>
</evidence>
<dbReference type="EMBL" id="WKPI01000078">
    <property type="protein sequence ID" value="MSC35327.1"/>
    <property type="molecule type" value="Genomic_DNA"/>
</dbReference>
<comment type="similarity">
    <text evidence="3">Belongs to the multi antimicrobial extrusion (MATE) (TC 2.A.66.1) family.</text>
</comment>
<dbReference type="GO" id="GO:0042910">
    <property type="term" value="F:xenobiotic transmembrane transporter activity"/>
    <property type="evidence" value="ECO:0007669"/>
    <property type="project" value="InterPro"/>
</dbReference>
<dbReference type="OrthoDB" id="9776324at2"/>
<reference evidence="16 17" key="1">
    <citation type="journal article" date="2019" name="Nat. Med.">
        <title>A library of human gut bacterial isolates paired with longitudinal multiomics data enables mechanistic microbiome research.</title>
        <authorList>
            <person name="Poyet M."/>
            <person name="Groussin M."/>
            <person name="Gibbons S.M."/>
            <person name="Avila-Pacheco J."/>
            <person name="Jiang X."/>
            <person name="Kearney S.M."/>
            <person name="Perrotta A.R."/>
            <person name="Berdy B."/>
            <person name="Zhao S."/>
            <person name="Lieberman T.D."/>
            <person name="Swanson P.K."/>
            <person name="Smith M."/>
            <person name="Roesemann S."/>
            <person name="Alexander J.E."/>
            <person name="Rich S.A."/>
            <person name="Livny J."/>
            <person name="Vlamakis H."/>
            <person name="Clish C."/>
            <person name="Bullock K."/>
            <person name="Deik A."/>
            <person name="Scott J."/>
            <person name="Pierce K.A."/>
            <person name="Xavier R.J."/>
            <person name="Alm E.J."/>
        </authorList>
    </citation>
    <scope>NUCLEOTIDE SEQUENCE [LARGE SCALE GENOMIC DNA]</scope>
    <source>
        <strain evidence="14 16">BIOML-A4</strain>
        <strain evidence="15 17">BIOML-A5</strain>
    </source>
</reference>
<evidence type="ECO:0000256" key="5">
    <source>
        <dbReference type="ARBA" id="ARBA00022448"/>
    </source>
</evidence>
<dbReference type="GO" id="GO:0015297">
    <property type="term" value="F:antiporter activity"/>
    <property type="evidence" value="ECO:0007669"/>
    <property type="project" value="UniProtKB-KW"/>
</dbReference>
<keyword evidence="8 13" id="KW-0812">Transmembrane</keyword>
<evidence type="ECO:0000256" key="7">
    <source>
        <dbReference type="ARBA" id="ARBA00022475"/>
    </source>
</evidence>
<accession>A0A6N7SDZ2</accession>
<dbReference type="PIRSF" id="PIRSF006603">
    <property type="entry name" value="DinF"/>
    <property type="match status" value="1"/>
</dbReference>
<keyword evidence="7" id="KW-1003">Cell membrane</keyword>
<dbReference type="CDD" id="cd13138">
    <property type="entry name" value="MATE_yoeA_like"/>
    <property type="match status" value="1"/>
</dbReference>
<feature type="transmembrane region" description="Helical" evidence="13">
    <location>
        <begin position="214"/>
        <end position="234"/>
    </location>
</feature>
<feature type="transmembrane region" description="Helical" evidence="13">
    <location>
        <begin position="440"/>
        <end position="460"/>
    </location>
</feature>
<dbReference type="Proteomes" id="UP000480929">
    <property type="component" value="Unassembled WGS sequence"/>
</dbReference>
<evidence type="ECO:0000256" key="8">
    <source>
        <dbReference type="ARBA" id="ARBA00022692"/>
    </source>
</evidence>
<evidence type="ECO:0000256" key="13">
    <source>
        <dbReference type="SAM" id="Phobius"/>
    </source>
</evidence>
<evidence type="ECO:0000256" key="9">
    <source>
        <dbReference type="ARBA" id="ARBA00022989"/>
    </source>
</evidence>
<dbReference type="InterPro" id="IPR048279">
    <property type="entry name" value="MdtK-like"/>
</dbReference>
<name>A0A6N7SDZ2_9FIRM</name>
<feature type="transmembrane region" description="Helical" evidence="13">
    <location>
        <begin position="373"/>
        <end position="397"/>
    </location>
</feature>
<gene>
    <name evidence="15" type="ORF">GKD88_19680</name>
    <name evidence="14" type="ORF">GKE08_19545</name>
</gene>
<keyword evidence="9 13" id="KW-1133">Transmembrane helix</keyword>
<comment type="function">
    <text evidence="1">Multidrug efflux pump.</text>
</comment>
<dbReference type="Pfam" id="PF01554">
    <property type="entry name" value="MatE"/>
    <property type="match status" value="2"/>
</dbReference>
<dbReference type="InterPro" id="IPR002528">
    <property type="entry name" value="MATE_fam"/>
</dbReference>
<keyword evidence="11 13" id="KW-0472">Membrane</keyword>
<proteinExistence type="inferred from homology"/>
<evidence type="ECO:0000256" key="6">
    <source>
        <dbReference type="ARBA" id="ARBA00022449"/>
    </source>
</evidence>
<evidence type="ECO:0000256" key="10">
    <source>
        <dbReference type="ARBA" id="ARBA00023065"/>
    </source>
</evidence>
<feature type="transmembrane region" description="Helical" evidence="13">
    <location>
        <begin position="117"/>
        <end position="139"/>
    </location>
</feature>
<dbReference type="Proteomes" id="UP000433575">
    <property type="component" value="Unassembled WGS sequence"/>
</dbReference>